<gene>
    <name evidence="1" type="ORF">PHLCEN_2v5185</name>
</gene>
<protein>
    <submittedName>
        <fullName evidence="1">Uncharacterized protein</fullName>
    </submittedName>
</protein>
<dbReference type="Proteomes" id="UP000186601">
    <property type="component" value="Unassembled WGS sequence"/>
</dbReference>
<reference evidence="1 2" key="1">
    <citation type="submission" date="2018-02" db="EMBL/GenBank/DDBJ databases">
        <title>Genome sequence of the basidiomycete white-rot fungus Phlebia centrifuga.</title>
        <authorList>
            <person name="Granchi Z."/>
            <person name="Peng M."/>
            <person name="de Vries R.P."/>
            <person name="Hilden K."/>
            <person name="Makela M.R."/>
            <person name="Grigoriev I."/>
            <person name="Riley R."/>
        </authorList>
    </citation>
    <scope>NUCLEOTIDE SEQUENCE [LARGE SCALE GENOMIC DNA]</scope>
    <source>
        <strain evidence="1 2">FBCC195</strain>
    </source>
</reference>
<evidence type="ECO:0000313" key="2">
    <source>
        <dbReference type="Proteomes" id="UP000186601"/>
    </source>
</evidence>
<sequence>MDLDRGKPCDDVKHHIFPSLRANCASVVNAWHHGIVSRPSVELNRMSGDHGSMCIVSEEPEPERLCSFAEKFGHNGSCKAPLNELDEIGDIWCMICQENLAEPCSKRDACY</sequence>
<keyword evidence="2" id="KW-1185">Reference proteome</keyword>
<evidence type="ECO:0000313" key="1">
    <source>
        <dbReference type="EMBL" id="PSR87368.1"/>
    </source>
</evidence>
<accession>A0A2R6P8S7</accession>
<proteinExistence type="predicted"/>
<organism evidence="1 2">
    <name type="scientific">Hermanssonia centrifuga</name>
    <dbReference type="NCBI Taxonomy" id="98765"/>
    <lineage>
        <taxon>Eukaryota</taxon>
        <taxon>Fungi</taxon>
        <taxon>Dikarya</taxon>
        <taxon>Basidiomycota</taxon>
        <taxon>Agaricomycotina</taxon>
        <taxon>Agaricomycetes</taxon>
        <taxon>Polyporales</taxon>
        <taxon>Meruliaceae</taxon>
        <taxon>Hermanssonia</taxon>
    </lineage>
</organism>
<dbReference type="EMBL" id="MLYV02000514">
    <property type="protein sequence ID" value="PSR87368.1"/>
    <property type="molecule type" value="Genomic_DNA"/>
</dbReference>
<comment type="caution">
    <text evidence="1">The sequence shown here is derived from an EMBL/GenBank/DDBJ whole genome shotgun (WGS) entry which is preliminary data.</text>
</comment>
<name>A0A2R6P8S7_9APHY</name>
<dbReference type="AlphaFoldDB" id="A0A2R6P8S7"/>